<protein>
    <recommendedName>
        <fullName evidence="4">SCP domain-containing protein</fullName>
    </recommendedName>
</protein>
<dbReference type="EMBL" id="JARK01000337">
    <property type="protein sequence ID" value="EYC38171.1"/>
    <property type="molecule type" value="Genomic_DNA"/>
</dbReference>
<feature type="signal peptide" evidence="1">
    <location>
        <begin position="1"/>
        <end position="21"/>
    </location>
</feature>
<evidence type="ECO:0000313" key="2">
    <source>
        <dbReference type="EMBL" id="EYC38171.1"/>
    </source>
</evidence>
<name>A0A016WEY9_9BILA</name>
<evidence type="ECO:0000256" key="1">
    <source>
        <dbReference type="SAM" id="SignalP"/>
    </source>
</evidence>
<organism evidence="2 3">
    <name type="scientific">Ancylostoma ceylanicum</name>
    <dbReference type="NCBI Taxonomy" id="53326"/>
    <lineage>
        <taxon>Eukaryota</taxon>
        <taxon>Metazoa</taxon>
        <taxon>Ecdysozoa</taxon>
        <taxon>Nematoda</taxon>
        <taxon>Chromadorea</taxon>
        <taxon>Rhabditida</taxon>
        <taxon>Rhabditina</taxon>
        <taxon>Rhabditomorpha</taxon>
        <taxon>Strongyloidea</taxon>
        <taxon>Ancylostomatidae</taxon>
        <taxon>Ancylostomatinae</taxon>
        <taxon>Ancylostoma</taxon>
    </lineage>
</organism>
<sequence>MISLLGLLIGVVCLLPELPVANDHYDQLLKGCQELKDIAFNDWGQRAFIYTAVAQIAGYGYTLGYSCEREKEAADLLYAGTSQPPEHSILMDYEADNRTAYMFLKNIDYRFLMDASRRLGAILKNKPKNKTSIGCAYKRLKACYCVAY</sequence>
<dbReference type="AlphaFoldDB" id="A0A016WEY9"/>
<gene>
    <name evidence="2" type="primary">Acey_s0737.g1943</name>
    <name evidence="2" type="ORF">Y032_0737g1943</name>
</gene>
<keyword evidence="3" id="KW-1185">Reference proteome</keyword>
<accession>A0A016WEY9</accession>
<comment type="caution">
    <text evidence="2">The sequence shown here is derived from an EMBL/GenBank/DDBJ whole genome shotgun (WGS) entry which is preliminary data.</text>
</comment>
<evidence type="ECO:0008006" key="4">
    <source>
        <dbReference type="Google" id="ProtNLM"/>
    </source>
</evidence>
<reference evidence="3" key="1">
    <citation type="journal article" date="2015" name="Nat. Genet.">
        <title>The genome and transcriptome of the zoonotic hookworm Ancylostoma ceylanicum identify infection-specific gene families.</title>
        <authorList>
            <person name="Schwarz E.M."/>
            <person name="Hu Y."/>
            <person name="Antoshechkin I."/>
            <person name="Miller M.M."/>
            <person name="Sternberg P.W."/>
            <person name="Aroian R.V."/>
        </authorList>
    </citation>
    <scope>NUCLEOTIDE SEQUENCE</scope>
    <source>
        <strain evidence="3">HY135</strain>
    </source>
</reference>
<feature type="chain" id="PRO_5001494473" description="SCP domain-containing protein" evidence="1">
    <location>
        <begin position="22"/>
        <end position="148"/>
    </location>
</feature>
<keyword evidence="1" id="KW-0732">Signal</keyword>
<proteinExistence type="predicted"/>
<evidence type="ECO:0000313" key="3">
    <source>
        <dbReference type="Proteomes" id="UP000024635"/>
    </source>
</evidence>
<dbReference type="Proteomes" id="UP000024635">
    <property type="component" value="Unassembled WGS sequence"/>
</dbReference>